<dbReference type="EMBL" id="BJXN01000006">
    <property type="protein sequence ID" value="GEM89688.1"/>
    <property type="molecule type" value="Genomic_DNA"/>
</dbReference>
<accession>A0A511RJ67</accession>
<proteinExistence type="predicted"/>
<reference evidence="2 3" key="1">
    <citation type="submission" date="2019-07" db="EMBL/GenBank/DDBJ databases">
        <title>Whole genome shotgun sequence of Oceanithermus desulfurans NBRC 100063.</title>
        <authorList>
            <person name="Hosoyama A."/>
            <person name="Uohara A."/>
            <person name="Ohji S."/>
            <person name="Ichikawa N."/>
        </authorList>
    </citation>
    <scope>NUCLEOTIDE SEQUENCE [LARGE SCALE GENOMIC DNA]</scope>
    <source>
        <strain evidence="2 3">NBRC 100063</strain>
    </source>
</reference>
<gene>
    <name evidence="2" type="ORF">ODE01S_11220</name>
</gene>
<sequence>MNALDRYTLEDLLEWIVIGLLIVVGVLVALWLAGWVMVFLGKLFLAVAALIVALLKFLIPALIIAGVLYLILRALSKPQTAA</sequence>
<feature type="transmembrane region" description="Helical" evidence="1">
    <location>
        <begin position="12"/>
        <end position="37"/>
    </location>
</feature>
<protein>
    <submittedName>
        <fullName evidence="2">Uncharacterized protein</fullName>
    </submittedName>
</protein>
<keyword evidence="1" id="KW-0812">Transmembrane</keyword>
<organism evidence="2 3">
    <name type="scientific">Oceanithermus desulfurans NBRC 100063</name>
    <dbReference type="NCBI Taxonomy" id="1227550"/>
    <lineage>
        <taxon>Bacteria</taxon>
        <taxon>Thermotogati</taxon>
        <taxon>Deinococcota</taxon>
        <taxon>Deinococci</taxon>
        <taxon>Thermales</taxon>
        <taxon>Thermaceae</taxon>
        <taxon>Oceanithermus</taxon>
    </lineage>
</organism>
<comment type="caution">
    <text evidence="2">The sequence shown here is derived from an EMBL/GenBank/DDBJ whole genome shotgun (WGS) entry which is preliminary data.</text>
</comment>
<dbReference type="Proteomes" id="UP000321827">
    <property type="component" value="Unassembled WGS sequence"/>
</dbReference>
<dbReference type="RefSeq" id="WP_183677630.1">
    <property type="nucleotide sequence ID" value="NZ_BJXN01000006.1"/>
</dbReference>
<evidence type="ECO:0000313" key="2">
    <source>
        <dbReference type="EMBL" id="GEM89688.1"/>
    </source>
</evidence>
<dbReference type="AlphaFoldDB" id="A0A511RJ67"/>
<keyword evidence="1" id="KW-0472">Membrane</keyword>
<evidence type="ECO:0000313" key="3">
    <source>
        <dbReference type="Proteomes" id="UP000321827"/>
    </source>
</evidence>
<evidence type="ECO:0000256" key="1">
    <source>
        <dbReference type="SAM" id="Phobius"/>
    </source>
</evidence>
<keyword evidence="1" id="KW-1133">Transmembrane helix</keyword>
<feature type="transmembrane region" description="Helical" evidence="1">
    <location>
        <begin position="43"/>
        <end position="72"/>
    </location>
</feature>
<name>A0A511RJ67_9DEIN</name>